<dbReference type="Proteomes" id="UP000504637">
    <property type="component" value="Unplaced"/>
</dbReference>
<dbReference type="AlphaFoldDB" id="A0A6J3MCM9"/>
<protein>
    <submittedName>
        <fullName evidence="2">Uncharacterized protein</fullName>
    </submittedName>
</protein>
<dbReference type="RefSeq" id="XP_033462817.1">
    <property type="nucleotide sequence ID" value="XM_033609101.1"/>
</dbReference>
<reference evidence="2" key="1">
    <citation type="submission" date="2020-01" db="EMBL/GenBank/DDBJ databases">
        <authorList>
            <consortium name="DOE Joint Genome Institute"/>
            <person name="Haridas S."/>
            <person name="Albert R."/>
            <person name="Binder M."/>
            <person name="Bloem J."/>
            <person name="Labutti K."/>
            <person name="Salamov A."/>
            <person name="Andreopoulos B."/>
            <person name="Baker S.E."/>
            <person name="Barry K."/>
            <person name="Bills G."/>
            <person name="Bluhm B.H."/>
            <person name="Cannon C."/>
            <person name="Castanera R."/>
            <person name="Culley D.E."/>
            <person name="Daum C."/>
            <person name="Ezra D."/>
            <person name="Gonzalez J.B."/>
            <person name="Henrissat B."/>
            <person name="Kuo A."/>
            <person name="Liang C."/>
            <person name="Lipzen A."/>
            <person name="Lutzoni F."/>
            <person name="Magnuson J."/>
            <person name="Mondo S."/>
            <person name="Nolan M."/>
            <person name="Ohm R."/>
            <person name="Pangilinan J."/>
            <person name="Park H.-J."/>
            <person name="Ramirez L."/>
            <person name="Alfaro M."/>
            <person name="Sun H."/>
            <person name="Tritt A."/>
            <person name="Yoshinaga Y."/>
            <person name="Zwiers L.-H."/>
            <person name="Turgeon B.G."/>
            <person name="Goodwin S.B."/>
            <person name="Spatafora J.W."/>
            <person name="Crous P.W."/>
            <person name="Grigoriev I.V."/>
        </authorList>
    </citation>
    <scope>NUCLEOTIDE SEQUENCE</scope>
    <source>
        <strain evidence="2">CBS 342.82</strain>
    </source>
</reference>
<proteinExistence type="predicted"/>
<accession>A0A6J3MCM9</accession>
<organism evidence="2">
    <name type="scientific">Dissoconium aciculare CBS 342.82</name>
    <dbReference type="NCBI Taxonomy" id="1314786"/>
    <lineage>
        <taxon>Eukaryota</taxon>
        <taxon>Fungi</taxon>
        <taxon>Dikarya</taxon>
        <taxon>Ascomycota</taxon>
        <taxon>Pezizomycotina</taxon>
        <taxon>Dothideomycetes</taxon>
        <taxon>Dothideomycetidae</taxon>
        <taxon>Mycosphaerellales</taxon>
        <taxon>Dissoconiaceae</taxon>
        <taxon>Dissoconium</taxon>
    </lineage>
</organism>
<sequence length="221" mass="24545">MPREDSAADPTSISSMSCRVTVVWASDLGDPLAAASSSSSLAPVCLPHRSVYRSVLAAGDICCRPSSIKLYSRWSLVVMAQTDSVQYSTLHACTRWISGRMHQPIYAYKCSTSTVQYLPHISLSPYCLSLHRAHTPSPSLPFLCFLLHTPEVAFGFSHLDLRLSTSLFQIIRLLPAFKSIPIHLYPLPPHHLRYNVSERRTPSLRAFLRQTLARAYGCEGG</sequence>
<evidence type="ECO:0000313" key="2">
    <source>
        <dbReference type="RefSeq" id="XP_033462817.1"/>
    </source>
</evidence>
<keyword evidence="1" id="KW-1185">Reference proteome</keyword>
<gene>
    <name evidence="2" type="ORF">K489DRAFT_98256</name>
</gene>
<dbReference type="GeneID" id="54366902"/>
<reference evidence="2" key="2">
    <citation type="submission" date="2020-04" db="EMBL/GenBank/DDBJ databases">
        <authorList>
            <consortium name="NCBI Genome Project"/>
        </authorList>
    </citation>
    <scope>NUCLEOTIDE SEQUENCE</scope>
    <source>
        <strain evidence="2">CBS 342.82</strain>
    </source>
</reference>
<name>A0A6J3MCM9_9PEZI</name>
<reference evidence="2" key="3">
    <citation type="submission" date="2025-08" db="UniProtKB">
        <authorList>
            <consortium name="RefSeq"/>
        </authorList>
    </citation>
    <scope>IDENTIFICATION</scope>
    <source>
        <strain evidence="2">CBS 342.82</strain>
    </source>
</reference>
<evidence type="ECO:0000313" key="1">
    <source>
        <dbReference type="Proteomes" id="UP000504637"/>
    </source>
</evidence>